<comment type="subcellular location">
    <subcellularLocation>
        <location evidence="1">Membrane</location>
        <topology evidence="1">Multi-pass membrane protein</topology>
    </subcellularLocation>
</comment>
<keyword evidence="6" id="KW-0539">Nucleus</keyword>
<gene>
    <name evidence="9" type="ORF">B7463_g3142</name>
</gene>
<feature type="transmembrane region" description="Helical" evidence="7">
    <location>
        <begin position="337"/>
        <end position="358"/>
    </location>
</feature>
<dbReference type="InterPro" id="IPR001248">
    <property type="entry name" value="Pur-cyt_permease"/>
</dbReference>
<keyword evidence="5 7" id="KW-0472">Membrane</keyword>
<feature type="non-terminal residue" evidence="9">
    <location>
        <position position="1081"/>
    </location>
</feature>
<evidence type="ECO:0000256" key="5">
    <source>
        <dbReference type="ARBA" id="ARBA00023136"/>
    </source>
</evidence>
<dbReference type="GO" id="GO:0003677">
    <property type="term" value="F:DNA binding"/>
    <property type="evidence" value="ECO:0007669"/>
    <property type="project" value="InterPro"/>
</dbReference>
<feature type="non-terminal residue" evidence="9">
    <location>
        <position position="1"/>
    </location>
</feature>
<dbReference type="OrthoDB" id="3862662at2759"/>
<comment type="caution">
    <text evidence="9">The sequence shown here is derived from an EMBL/GenBank/DDBJ whole genome shotgun (WGS) entry which is preliminary data.</text>
</comment>
<keyword evidence="10" id="KW-1185">Reference proteome</keyword>
<dbReference type="CDD" id="cd11482">
    <property type="entry name" value="SLC-NCS1sbd_NRT1-like"/>
    <property type="match status" value="1"/>
</dbReference>
<protein>
    <recommendedName>
        <fullName evidence="8">Xylanolytic transcriptional activator regulatory domain-containing protein</fullName>
    </recommendedName>
</protein>
<evidence type="ECO:0000256" key="4">
    <source>
        <dbReference type="ARBA" id="ARBA00022989"/>
    </source>
</evidence>
<evidence type="ECO:0000256" key="2">
    <source>
        <dbReference type="ARBA" id="ARBA00008974"/>
    </source>
</evidence>
<proteinExistence type="inferred from homology"/>
<dbReference type="PANTHER" id="PTHR30618:SF0">
    <property type="entry name" value="PURINE-URACIL PERMEASE NCS1"/>
    <property type="match status" value="1"/>
</dbReference>
<evidence type="ECO:0000313" key="9">
    <source>
        <dbReference type="EMBL" id="RFU33203.1"/>
    </source>
</evidence>
<evidence type="ECO:0000259" key="8">
    <source>
        <dbReference type="Pfam" id="PF04082"/>
    </source>
</evidence>
<keyword evidence="4 7" id="KW-1133">Transmembrane helix</keyword>
<feature type="transmembrane region" description="Helical" evidence="7">
    <location>
        <begin position="286"/>
        <end position="310"/>
    </location>
</feature>
<dbReference type="Proteomes" id="UP000258309">
    <property type="component" value="Unassembled WGS sequence"/>
</dbReference>
<dbReference type="EMBL" id="NCSJ02000039">
    <property type="protein sequence ID" value="RFU33203.1"/>
    <property type="molecule type" value="Genomic_DNA"/>
</dbReference>
<dbReference type="Pfam" id="PF04082">
    <property type="entry name" value="Fungal_trans"/>
    <property type="match status" value="1"/>
</dbReference>
<feature type="transmembrane region" description="Helical" evidence="7">
    <location>
        <begin position="151"/>
        <end position="169"/>
    </location>
</feature>
<name>A0A3E2HJ33_SCYLI</name>
<dbReference type="AlphaFoldDB" id="A0A3E2HJ33"/>
<dbReference type="InterPro" id="IPR045225">
    <property type="entry name" value="Uracil/uridine/allantoin_perm"/>
</dbReference>
<feature type="transmembrane region" description="Helical" evidence="7">
    <location>
        <begin position="378"/>
        <end position="396"/>
    </location>
</feature>
<feature type="transmembrane region" description="Helical" evidence="7">
    <location>
        <begin position="402"/>
        <end position="426"/>
    </location>
</feature>
<feature type="transmembrane region" description="Helical" evidence="7">
    <location>
        <begin position="254"/>
        <end position="274"/>
    </location>
</feature>
<feature type="transmembrane region" description="Helical" evidence="7">
    <location>
        <begin position="209"/>
        <end position="234"/>
    </location>
</feature>
<feature type="domain" description="Xylanolytic transcriptional activator regulatory" evidence="8">
    <location>
        <begin position="698"/>
        <end position="873"/>
    </location>
</feature>
<dbReference type="InterPro" id="IPR007219">
    <property type="entry name" value="XnlR_reg_dom"/>
</dbReference>
<evidence type="ECO:0000256" key="6">
    <source>
        <dbReference type="ARBA" id="ARBA00023242"/>
    </source>
</evidence>
<dbReference type="GO" id="GO:0006351">
    <property type="term" value="P:DNA-templated transcription"/>
    <property type="evidence" value="ECO:0007669"/>
    <property type="project" value="InterPro"/>
</dbReference>
<dbReference type="PANTHER" id="PTHR30618">
    <property type="entry name" value="NCS1 FAMILY PURINE/PYRIMIDINE TRANSPORTER"/>
    <property type="match status" value="1"/>
</dbReference>
<feature type="transmembrane region" description="Helical" evidence="7">
    <location>
        <begin position="489"/>
        <end position="508"/>
    </location>
</feature>
<dbReference type="GO" id="GO:0008270">
    <property type="term" value="F:zinc ion binding"/>
    <property type="evidence" value="ECO:0007669"/>
    <property type="project" value="InterPro"/>
</dbReference>
<evidence type="ECO:0000313" key="10">
    <source>
        <dbReference type="Proteomes" id="UP000258309"/>
    </source>
</evidence>
<keyword evidence="3 7" id="KW-0812">Transmembrane</keyword>
<sequence length="1081" mass="120437">MNIVRRRCDRVKDSLRGKQHLSGWVLPKQQTSFAPEGTWTNIDLDVTPVERRIWKAPSILGYWLSDILSAQSWEIGAPVLSVGLTWREALYCCILGSCVMSLPIAFNGAPGAYLRVPFPVWIRASFGFHFSKLAVVCRMITALFWHSIQTYTGSTALTVMISAIWPSYLNIPNHLPASAGITSQGLLSHFLFWSIQLPFLLIRPHKLKWFFVFKAFITITAATGTTIAICRMAHGSGDIWKQQPTVSGSARSWLIVYTLTAQTGSWSTVGTNISDFTRYVKNPRTIYTQTVVFPFICTWIALLGIISASASKNVYGSYVWDPVSLASYWTSPGGRAGAFYCGLAWTVAQIGVNVSANVISVSNDMSSLFPKYIDLRRAAFIATVIGGWIMVPWKIITSAQSLLNFMASLGIFLAPIIAISVADYWVIKKRRVDVPALYQPQRRYTYYHGVNWRAAVALICSIGPTMPSLVENINANINIGGARYIADLVWYYGFLSAFVVYILLSKIFPAHETLLSKDELTAVEIETSGVIEILFQHFLEYFAVLQIKRIIFRQTEKEIKDILFYCTILSYKSPQLSSLPGGNFDRFRGKFCCPVILLLTYYENMPVLEHKDKRWANTQDWLLSYGSKETPIAQRNHADSRASQLLRVSDGDLRASSSVLAAFTDNSFDMPSRVLKLGILGQVLDIISTNVESIDSVISSYFRTIDIWLPIISKNQLQTGLDRMDSESDIPTATLLLAMFLITRIPNGDGNMQNRIYFEVKSLYSLQIASGNCAFEIVQAGLLVSVYEHAHGILEAARVTIAVCSRVAARLLAAQRRLGISNIQNTDIGRLWWGIVIIDRYMNIGLPADEIYLETGFPSLQGITIELPEDDEVVSLDPATSPVYLPSGARADTHPTRMGPFCHAAKAAVLLGEVQDLIARSLHSPFIDINQYEMLDSSLRELGSELMVLAGGGWEECCSSIGICFASLLSLHMVARELTPTGNHIEGNEFNMDLPFIDISTLPPASNSTTYLAALLHVQLAGERFMTDEWLSEMEAMKETIETFTKRWNGGKKFLVNIEAAISDEIRLRRSPSVNTGEYTP</sequence>
<evidence type="ECO:0000256" key="1">
    <source>
        <dbReference type="ARBA" id="ARBA00004141"/>
    </source>
</evidence>
<dbReference type="CDD" id="cd12148">
    <property type="entry name" value="fungal_TF_MHR"/>
    <property type="match status" value="1"/>
</dbReference>
<accession>A0A3E2HJ33</accession>
<organism evidence="9 10">
    <name type="scientific">Scytalidium lignicola</name>
    <name type="common">Hyphomycete</name>
    <dbReference type="NCBI Taxonomy" id="5539"/>
    <lineage>
        <taxon>Eukaryota</taxon>
        <taxon>Fungi</taxon>
        <taxon>Dikarya</taxon>
        <taxon>Ascomycota</taxon>
        <taxon>Pezizomycotina</taxon>
        <taxon>Leotiomycetes</taxon>
        <taxon>Leotiomycetes incertae sedis</taxon>
        <taxon>Scytalidium</taxon>
    </lineage>
</organism>
<comment type="similarity">
    <text evidence="2">Belongs to the purine-cytosine permease (2.A.39) family.</text>
</comment>
<evidence type="ECO:0000256" key="7">
    <source>
        <dbReference type="SAM" id="Phobius"/>
    </source>
</evidence>
<dbReference type="GO" id="GO:0005886">
    <property type="term" value="C:plasma membrane"/>
    <property type="evidence" value="ECO:0007669"/>
    <property type="project" value="TreeGrafter"/>
</dbReference>
<dbReference type="GO" id="GO:0015205">
    <property type="term" value="F:nucleobase transmembrane transporter activity"/>
    <property type="evidence" value="ECO:0007669"/>
    <property type="project" value="TreeGrafter"/>
</dbReference>
<dbReference type="Pfam" id="PF02133">
    <property type="entry name" value="Transp_cyt_pur"/>
    <property type="match status" value="1"/>
</dbReference>
<dbReference type="Gene3D" id="1.10.4160.10">
    <property type="entry name" value="Hydantoin permease"/>
    <property type="match status" value="1"/>
</dbReference>
<reference evidence="9 10" key="1">
    <citation type="submission" date="2018-05" db="EMBL/GenBank/DDBJ databases">
        <title>Draft genome sequence of Scytalidium lignicola DSM 105466, a ubiquitous saprotrophic fungus.</title>
        <authorList>
            <person name="Buettner E."/>
            <person name="Gebauer A.M."/>
            <person name="Hofrichter M."/>
            <person name="Liers C."/>
            <person name="Kellner H."/>
        </authorList>
    </citation>
    <scope>NUCLEOTIDE SEQUENCE [LARGE SCALE GENOMIC DNA]</scope>
    <source>
        <strain evidence="9 10">DSM 105466</strain>
    </source>
</reference>
<feature type="transmembrane region" description="Helical" evidence="7">
    <location>
        <begin position="181"/>
        <end position="202"/>
    </location>
</feature>
<evidence type="ECO:0000256" key="3">
    <source>
        <dbReference type="ARBA" id="ARBA00022692"/>
    </source>
</evidence>